<dbReference type="PANTHER" id="PTHR31807:SF2">
    <property type="entry name" value="PROTEIN SNOWY COTYLEDON 3"/>
    <property type="match status" value="1"/>
</dbReference>
<dbReference type="PANTHER" id="PTHR31807">
    <property type="entry name" value="AUGMIN FAMILY MEMBER"/>
    <property type="match status" value="1"/>
</dbReference>
<comment type="caution">
    <text evidence="2">The sequence shown here is derived from an EMBL/GenBank/DDBJ whole genome shotgun (WGS) entry which is preliminary data.</text>
</comment>
<name>A0ABR2D5T9_9ROSI</name>
<dbReference type="InterPro" id="IPR007573">
    <property type="entry name" value="QWRF"/>
</dbReference>
<accession>A0ABR2D5T9</accession>
<comment type="similarity">
    <text evidence="1">Belongs to the QWRF family.</text>
</comment>
<keyword evidence="3" id="KW-1185">Reference proteome</keyword>
<dbReference type="Pfam" id="PF04484">
    <property type="entry name" value="QWRF"/>
    <property type="match status" value="1"/>
</dbReference>
<evidence type="ECO:0000256" key="1">
    <source>
        <dbReference type="ARBA" id="ARBA00010016"/>
    </source>
</evidence>
<sequence length="201" mass="22247">MSRFSITKMMLSDKSGIFTTNVPFFFVAERSVECMGNNIRIAVFCHSQENQVAITEAKIEIDLHPEGTKEWALLDVDHTSSLLGATEALKASTLRLPIVGKAIVDIQNLKDAVSSAVDVMHGMASSICSLSSEVKEVNSLVNELVSVAANERVLLEQCKDHLSMLAAIQVKLAFRFMFQAILRFIYSCGLLFMDCHFRLGQ</sequence>
<gene>
    <name evidence="2" type="ORF">V6N12_060606</name>
</gene>
<evidence type="ECO:0000313" key="2">
    <source>
        <dbReference type="EMBL" id="KAK8529839.1"/>
    </source>
</evidence>
<proteinExistence type="inferred from homology"/>
<organism evidence="2 3">
    <name type="scientific">Hibiscus sabdariffa</name>
    <name type="common">roselle</name>
    <dbReference type="NCBI Taxonomy" id="183260"/>
    <lineage>
        <taxon>Eukaryota</taxon>
        <taxon>Viridiplantae</taxon>
        <taxon>Streptophyta</taxon>
        <taxon>Embryophyta</taxon>
        <taxon>Tracheophyta</taxon>
        <taxon>Spermatophyta</taxon>
        <taxon>Magnoliopsida</taxon>
        <taxon>eudicotyledons</taxon>
        <taxon>Gunneridae</taxon>
        <taxon>Pentapetalae</taxon>
        <taxon>rosids</taxon>
        <taxon>malvids</taxon>
        <taxon>Malvales</taxon>
        <taxon>Malvaceae</taxon>
        <taxon>Malvoideae</taxon>
        <taxon>Hibiscus</taxon>
    </lineage>
</organism>
<protein>
    <submittedName>
        <fullName evidence="2">Uncharacterized protein</fullName>
    </submittedName>
</protein>
<evidence type="ECO:0000313" key="3">
    <source>
        <dbReference type="Proteomes" id="UP001472677"/>
    </source>
</evidence>
<reference evidence="2 3" key="1">
    <citation type="journal article" date="2024" name="G3 (Bethesda)">
        <title>Genome assembly of Hibiscus sabdariffa L. provides insights into metabolisms of medicinal natural products.</title>
        <authorList>
            <person name="Kim T."/>
        </authorList>
    </citation>
    <scope>NUCLEOTIDE SEQUENCE [LARGE SCALE GENOMIC DNA]</scope>
    <source>
        <strain evidence="2">TK-2024</strain>
        <tissue evidence="2">Old leaves</tissue>
    </source>
</reference>
<dbReference type="Proteomes" id="UP001472677">
    <property type="component" value="Unassembled WGS sequence"/>
</dbReference>
<dbReference type="EMBL" id="JBBPBM010000036">
    <property type="protein sequence ID" value="KAK8529839.1"/>
    <property type="molecule type" value="Genomic_DNA"/>
</dbReference>